<evidence type="ECO:0000313" key="1">
    <source>
        <dbReference type="EMBL" id="KAI9914530.1"/>
    </source>
</evidence>
<proteinExistence type="predicted"/>
<dbReference type="Proteomes" id="UP001163321">
    <property type="component" value="Chromosome 3"/>
</dbReference>
<protein>
    <submittedName>
        <fullName evidence="1">Uncharacterized protein</fullName>
    </submittedName>
</protein>
<name>A0ACC0W6S9_9STRA</name>
<reference evidence="1 2" key="1">
    <citation type="journal article" date="2022" name="bioRxiv">
        <title>The genome of the oomycete Peronosclerospora sorghi, a cosmopolitan pathogen of maize and sorghum, is inflated with dispersed pseudogenes.</title>
        <authorList>
            <person name="Fletcher K."/>
            <person name="Martin F."/>
            <person name="Isakeit T."/>
            <person name="Cavanaugh K."/>
            <person name="Magill C."/>
            <person name="Michelmore R."/>
        </authorList>
    </citation>
    <scope>NUCLEOTIDE SEQUENCE [LARGE SCALE GENOMIC DNA]</scope>
    <source>
        <strain evidence="1">P6</strain>
    </source>
</reference>
<keyword evidence="2" id="KW-1185">Reference proteome</keyword>
<dbReference type="EMBL" id="CM047582">
    <property type="protein sequence ID" value="KAI9914530.1"/>
    <property type="molecule type" value="Genomic_DNA"/>
</dbReference>
<gene>
    <name evidence="1" type="ORF">PsorP6_008139</name>
</gene>
<organism evidence="1 2">
    <name type="scientific">Peronosclerospora sorghi</name>
    <dbReference type="NCBI Taxonomy" id="230839"/>
    <lineage>
        <taxon>Eukaryota</taxon>
        <taxon>Sar</taxon>
        <taxon>Stramenopiles</taxon>
        <taxon>Oomycota</taxon>
        <taxon>Peronosporomycetes</taxon>
        <taxon>Peronosporales</taxon>
        <taxon>Peronosporaceae</taxon>
        <taxon>Peronosclerospora</taxon>
    </lineage>
</organism>
<evidence type="ECO:0000313" key="2">
    <source>
        <dbReference type="Proteomes" id="UP001163321"/>
    </source>
</evidence>
<sequence length="130" mass="14878">MKRLECGVGYEDGSTQPSDLDDWSEEDLSMPRWQQMTQTFGMGKGTSCSTTIKHFIDQSTIDSAKEQKPIVSMPKSLKPISSDYFLRGSKKASFMPNHGKWGVDSTQKKVGLVWGFSRYDMWFYHMSFIL</sequence>
<comment type="caution">
    <text evidence="1">The sequence shown here is derived from an EMBL/GenBank/DDBJ whole genome shotgun (WGS) entry which is preliminary data.</text>
</comment>
<accession>A0ACC0W6S9</accession>